<dbReference type="CDD" id="cd04301">
    <property type="entry name" value="NAT_SF"/>
    <property type="match status" value="1"/>
</dbReference>
<evidence type="ECO:0000313" key="5">
    <source>
        <dbReference type="Proteomes" id="UP000027997"/>
    </source>
</evidence>
<keyword evidence="5" id="KW-1185">Reference proteome</keyword>
<name>A0A081KFJ4_9GAMM</name>
<proteinExistence type="predicted"/>
<gene>
    <name evidence="4" type="ORF">GV64_21295</name>
</gene>
<evidence type="ECO:0000259" key="3">
    <source>
        <dbReference type="PROSITE" id="PS51186"/>
    </source>
</evidence>
<dbReference type="AlphaFoldDB" id="A0A081KFJ4"/>
<dbReference type="Pfam" id="PF00583">
    <property type="entry name" value="Acetyltransf_1"/>
    <property type="match status" value="1"/>
</dbReference>
<evidence type="ECO:0000256" key="1">
    <source>
        <dbReference type="ARBA" id="ARBA00022679"/>
    </source>
</evidence>
<sequence length="272" mass="30414">MKHFQKTDSIELLKKLKKQYVEQATAPLDGMWLDGFAAMASHYGIYEDEMLIGYFCVNEEGYLLQFYLTPGNKAKSSEIFTALISQDKTPEIKLNGAFVSTAEQEYLSLCLDSFSRFEVNTLMYQLEDPEKRSPVQLSTLPMTAANPAQLTECIGFAVDAIGAPEQWLTGYYGNLIKRQELFGYWVEGRLIATGECRLFDDHQTDYADLGMIVARDARGKGLATRILATLIALTQEKGRLPILSTEKGNIGAQKAITRAGFISSNRIIKFTT</sequence>
<dbReference type="InterPro" id="IPR050832">
    <property type="entry name" value="Bact_Acetyltransf"/>
</dbReference>
<evidence type="ECO:0000313" key="4">
    <source>
        <dbReference type="EMBL" id="KEI72920.1"/>
    </source>
</evidence>
<organism evidence="4 5">
    <name type="scientific">Endozoicomonas elysicola</name>
    <dbReference type="NCBI Taxonomy" id="305900"/>
    <lineage>
        <taxon>Bacteria</taxon>
        <taxon>Pseudomonadati</taxon>
        <taxon>Pseudomonadota</taxon>
        <taxon>Gammaproteobacteria</taxon>
        <taxon>Oceanospirillales</taxon>
        <taxon>Endozoicomonadaceae</taxon>
        <taxon>Endozoicomonas</taxon>
    </lineage>
</organism>
<reference evidence="4 5" key="1">
    <citation type="submission" date="2014-06" db="EMBL/GenBank/DDBJ databases">
        <title>Whole Genome Sequences of Three Symbiotic Endozoicomonas Bacteria.</title>
        <authorList>
            <person name="Neave M.J."/>
            <person name="Apprill A."/>
            <person name="Voolstra C.R."/>
        </authorList>
    </citation>
    <scope>NUCLEOTIDE SEQUENCE [LARGE SCALE GENOMIC DNA]</scope>
    <source>
        <strain evidence="4 5">DSM 22380</strain>
    </source>
</reference>
<dbReference type="EMBL" id="JOJP01000001">
    <property type="protein sequence ID" value="KEI72920.1"/>
    <property type="molecule type" value="Genomic_DNA"/>
</dbReference>
<dbReference type="RefSeq" id="WP_020581617.1">
    <property type="nucleotide sequence ID" value="NZ_JOJP01000001.1"/>
</dbReference>
<protein>
    <submittedName>
        <fullName evidence="4">Acetyltransferase</fullName>
    </submittedName>
</protein>
<dbReference type="eggNOG" id="COG1670">
    <property type="taxonomic scope" value="Bacteria"/>
</dbReference>
<dbReference type="InterPro" id="IPR016181">
    <property type="entry name" value="Acyl_CoA_acyltransferase"/>
</dbReference>
<dbReference type="Gene3D" id="3.40.630.80">
    <property type="match status" value="1"/>
</dbReference>
<keyword evidence="1 4" id="KW-0808">Transferase</keyword>
<dbReference type="Pfam" id="PF18015">
    <property type="entry name" value="Acetyltransf_19"/>
    <property type="match status" value="1"/>
</dbReference>
<accession>A0A081KFJ4</accession>
<dbReference type="SUPFAM" id="SSF55729">
    <property type="entry name" value="Acyl-CoA N-acyltransferases (Nat)"/>
    <property type="match status" value="1"/>
</dbReference>
<dbReference type="PANTHER" id="PTHR43877">
    <property type="entry name" value="AMINOALKYLPHOSPHONATE N-ACETYLTRANSFERASE-RELATED-RELATED"/>
    <property type="match status" value="1"/>
</dbReference>
<dbReference type="Gene3D" id="3.40.630.30">
    <property type="match status" value="1"/>
</dbReference>
<dbReference type="InterPro" id="IPR000182">
    <property type="entry name" value="GNAT_dom"/>
</dbReference>
<evidence type="ECO:0000256" key="2">
    <source>
        <dbReference type="ARBA" id="ARBA00023315"/>
    </source>
</evidence>
<dbReference type="GO" id="GO:0016747">
    <property type="term" value="F:acyltransferase activity, transferring groups other than amino-acyl groups"/>
    <property type="evidence" value="ECO:0007669"/>
    <property type="project" value="InterPro"/>
</dbReference>
<keyword evidence="2" id="KW-0012">Acyltransferase</keyword>
<dbReference type="Proteomes" id="UP000027997">
    <property type="component" value="Unassembled WGS sequence"/>
</dbReference>
<comment type="caution">
    <text evidence="4">The sequence shown here is derived from an EMBL/GenBank/DDBJ whole genome shotgun (WGS) entry which is preliminary data.</text>
</comment>
<dbReference type="PROSITE" id="PS51186">
    <property type="entry name" value="GNAT"/>
    <property type="match status" value="1"/>
</dbReference>
<dbReference type="InterPro" id="IPR040579">
    <property type="entry name" value="Acetyltransf_19"/>
</dbReference>
<feature type="domain" description="N-acetyltransferase" evidence="3">
    <location>
        <begin position="140"/>
        <end position="272"/>
    </location>
</feature>